<reference evidence="2 3" key="1">
    <citation type="journal article" date="2014" name="Genome Biol. Evol.">
        <title>Comparative genomics and transcriptomics analyses reveal divergent lifestyle features of nematode endoparasitic fungus Hirsutella minnesotensis.</title>
        <authorList>
            <person name="Lai Y."/>
            <person name="Liu K."/>
            <person name="Zhang X."/>
            <person name="Zhang X."/>
            <person name="Li K."/>
            <person name="Wang N."/>
            <person name="Shu C."/>
            <person name="Wu Y."/>
            <person name="Wang C."/>
            <person name="Bushley K.E."/>
            <person name="Xiang M."/>
            <person name="Liu X."/>
        </authorList>
    </citation>
    <scope>NUCLEOTIDE SEQUENCE [LARGE SCALE GENOMIC DNA]</scope>
    <source>
        <strain evidence="2 3">3608</strain>
    </source>
</reference>
<sequence>MASSTFTLAADPDTDIWKKPPSHDVFTAPYRTLAKRPTRSFVSASLTFSAPYAHQFDQAGLLLIFARPSAPGTPRKWLKAGVELFDGLPRLSTVACDAWSDWSVAPVGGGGASAGHHVDPPRRAARRRRGARPRAHARAVLALWRGRGRRLGARDCGGRGAALQGRRGQARGHVSGLQGRVE</sequence>
<name>A0A0F7ZGR6_9HYPO</name>
<dbReference type="InterPro" id="IPR009784">
    <property type="entry name" value="DUF1349"/>
</dbReference>
<organism evidence="2 3">
    <name type="scientific">Hirsutella minnesotensis 3608</name>
    <dbReference type="NCBI Taxonomy" id="1043627"/>
    <lineage>
        <taxon>Eukaryota</taxon>
        <taxon>Fungi</taxon>
        <taxon>Dikarya</taxon>
        <taxon>Ascomycota</taxon>
        <taxon>Pezizomycotina</taxon>
        <taxon>Sordariomycetes</taxon>
        <taxon>Hypocreomycetidae</taxon>
        <taxon>Hypocreales</taxon>
        <taxon>Ophiocordycipitaceae</taxon>
        <taxon>Hirsutella</taxon>
    </lineage>
</organism>
<feature type="compositionally biased region" description="Basic residues" evidence="1">
    <location>
        <begin position="123"/>
        <end position="134"/>
    </location>
</feature>
<gene>
    <name evidence="2" type="ORF">HIM_09239</name>
</gene>
<feature type="region of interest" description="Disordered" evidence="1">
    <location>
        <begin position="110"/>
        <end position="134"/>
    </location>
</feature>
<dbReference type="Pfam" id="PF07081">
    <property type="entry name" value="DUF1349"/>
    <property type="match status" value="1"/>
</dbReference>
<dbReference type="EMBL" id="KQ030577">
    <property type="protein sequence ID" value="KJZ71356.1"/>
    <property type="molecule type" value="Genomic_DNA"/>
</dbReference>
<protein>
    <submittedName>
        <fullName evidence="2">Uncharacterized protein</fullName>
    </submittedName>
</protein>
<dbReference type="Proteomes" id="UP000054481">
    <property type="component" value="Unassembled WGS sequence"/>
</dbReference>
<evidence type="ECO:0000313" key="3">
    <source>
        <dbReference type="Proteomes" id="UP000054481"/>
    </source>
</evidence>
<evidence type="ECO:0000256" key="1">
    <source>
        <dbReference type="SAM" id="MobiDB-lite"/>
    </source>
</evidence>
<dbReference type="PANTHER" id="PTHR35332:SF2">
    <property type="entry name" value="REGULATION OF ENOLASE PROTEIN 1"/>
    <property type="match status" value="1"/>
</dbReference>
<dbReference type="AlphaFoldDB" id="A0A0F7ZGR6"/>
<dbReference type="Gene3D" id="2.60.120.200">
    <property type="match status" value="1"/>
</dbReference>
<feature type="region of interest" description="Disordered" evidence="1">
    <location>
        <begin position="155"/>
        <end position="182"/>
    </location>
</feature>
<evidence type="ECO:0000313" key="2">
    <source>
        <dbReference type="EMBL" id="KJZ71356.1"/>
    </source>
</evidence>
<proteinExistence type="predicted"/>
<keyword evidence="3" id="KW-1185">Reference proteome</keyword>
<dbReference type="OrthoDB" id="42525at2759"/>
<dbReference type="PANTHER" id="PTHR35332">
    <property type="entry name" value="REGULATION OF ENOLASE PROTEIN 1"/>
    <property type="match status" value="1"/>
</dbReference>
<accession>A0A0F7ZGR6</accession>